<keyword evidence="2" id="KW-0472">Membrane</keyword>
<feature type="compositionally biased region" description="Pro residues" evidence="1">
    <location>
        <begin position="26"/>
        <end position="42"/>
    </location>
</feature>
<evidence type="ECO:0000313" key="3">
    <source>
        <dbReference type="EMBL" id="CAJ0607851.1"/>
    </source>
</evidence>
<protein>
    <submittedName>
        <fullName evidence="3">Uncharacterized protein</fullName>
    </submittedName>
</protein>
<name>A0AA36MD38_CYLNA</name>
<evidence type="ECO:0000256" key="1">
    <source>
        <dbReference type="SAM" id="MobiDB-lite"/>
    </source>
</evidence>
<organism evidence="3 4">
    <name type="scientific">Cylicocyclus nassatus</name>
    <name type="common">Nematode worm</name>
    <dbReference type="NCBI Taxonomy" id="53992"/>
    <lineage>
        <taxon>Eukaryota</taxon>
        <taxon>Metazoa</taxon>
        <taxon>Ecdysozoa</taxon>
        <taxon>Nematoda</taxon>
        <taxon>Chromadorea</taxon>
        <taxon>Rhabditida</taxon>
        <taxon>Rhabditina</taxon>
        <taxon>Rhabditomorpha</taxon>
        <taxon>Strongyloidea</taxon>
        <taxon>Strongylidae</taxon>
        <taxon>Cylicocyclus</taxon>
    </lineage>
</organism>
<keyword evidence="2" id="KW-0812">Transmembrane</keyword>
<dbReference type="EMBL" id="CATQJL010000316">
    <property type="protein sequence ID" value="CAJ0607851.1"/>
    <property type="molecule type" value="Genomic_DNA"/>
</dbReference>
<feature type="transmembrane region" description="Helical" evidence="2">
    <location>
        <begin position="76"/>
        <end position="97"/>
    </location>
</feature>
<gene>
    <name evidence="3" type="ORF">CYNAS_LOCUS19834</name>
</gene>
<accession>A0AA36MD38</accession>
<evidence type="ECO:0000313" key="4">
    <source>
        <dbReference type="Proteomes" id="UP001176961"/>
    </source>
</evidence>
<keyword evidence="2" id="KW-1133">Transmembrane helix</keyword>
<keyword evidence="4" id="KW-1185">Reference proteome</keyword>
<sequence>MAEYENLGPGASMITAPEPGASMFKEPPPPPDLPEMPPPPPEGSIKTSTGATEPDTLKETKPPRGKKPTKNVPCRYLFLVCVTLYFLVFIWTFILYLHAVEIANLVPIFDFLAPADLDSLRSDE</sequence>
<proteinExistence type="predicted"/>
<dbReference type="AlphaFoldDB" id="A0AA36MD38"/>
<feature type="region of interest" description="Disordered" evidence="1">
    <location>
        <begin position="1"/>
        <end position="71"/>
    </location>
</feature>
<dbReference type="Proteomes" id="UP001176961">
    <property type="component" value="Unassembled WGS sequence"/>
</dbReference>
<evidence type="ECO:0000256" key="2">
    <source>
        <dbReference type="SAM" id="Phobius"/>
    </source>
</evidence>
<reference evidence="3" key="1">
    <citation type="submission" date="2023-07" db="EMBL/GenBank/DDBJ databases">
        <authorList>
            <consortium name="CYATHOMIX"/>
        </authorList>
    </citation>
    <scope>NUCLEOTIDE SEQUENCE</scope>
    <source>
        <strain evidence="3">N/A</strain>
    </source>
</reference>
<comment type="caution">
    <text evidence="3">The sequence shown here is derived from an EMBL/GenBank/DDBJ whole genome shotgun (WGS) entry which is preliminary data.</text>
</comment>